<keyword evidence="8 9" id="KW-0813">Transport</keyword>
<accession>A0A2X2YBT8</accession>
<dbReference type="AlphaFoldDB" id="A0A2X2YBT8"/>
<dbReference type="PIRSF" id="PIRSF002869">
    <property type="entry name" value="MviN"/>
    <property type="match status" value="1"/>
</dbReference>
<feature type="transmembrane region" description="Helical" evidence="8">
    <location>
        <begin position="130"/>
        <end position="150"/>
    </location>
</feature>
<feature type="transmembrane region" description="Helical" evidence="8">
    <location>
        <begin position="272"/>
        <end position="289"/>
    </location>
</feature>
<feature type="transmembrane region" description="Helical" evidence="8">
    <location>
        <begin position="224"/>
        <end position="247"/>
    </location>
</feature>
<dbReference type="PRINTS" id="PR01806">
    <property type="entry name" value="VIRFACTRMVIN"/>
</dbReference>
<keyword evidence="6 8" id="KW-1133">Transmembrane helix</keyword>
<sequence>MANKKVIKSSLFVMVLIILGKVFALFRDSLIAAKFGATYITDIYNFALGVVYLLTTISYGLTTTFIPLHTENIEQNKQDRDKFVNNVLNVSSIVTIILTIIMIILSKDIIHIFAHGFQKDLQVFNMAVKVMRIMLLSLVFVSLQSVVTGVLQSHNEFLEPAAMAMVSNIVYIIYLVFLTNKYGITGFAVATVVAFFAQFIINVPKYKKLGYNYNAYVDFKDNRLINLFKLMIPVIISTSVIQLNAFVNRSFATNIYFGAVTVLDCANKINTLAYEVFAIGIAMIVYPTLSKLGNKEDKKEYKNALNKAINMILLIMIPAAFGIAILREPLINIIFKRGAFTDEAAKLTSQALLLYTPAMIAYGVRDILNKAFYAIKDTKTPMVNSFIGIIINVVINIFLIKTMQVSGLTLATTISSVIITLLMLSNLNKKLKGINLKNTFVSFLKITLASIIMGLVVIPVNKICLYKFGNFTKGSLISLLVSAILGGIVYLISVYLLKIPEVEYIINSILQKLKVKRN</sequence>
<dbReference type="Pfam" id="PF03023">
    <property type="entry name" value="MurJ"/>
    <property type="match status" value="1"/>
</dbReference>
<evidence type="ECO:0000313" key="11">
    <source>
        <dbReference type="Proteomes" id="UP000250223"/>
    </source>
</evidence>
<feature type="transmembrane region" description="Helical" evidence="8">
    <location>
        <begin position="380"/>
        <end position="399"/>
    </location>
</feature>
<keyword evidence="4 8" id="KW-0133">Cell shape</keyword>
<dbReference type="PANTHER" id="PTHR47019">
    <property type="entry name" value="LIPID II FLIPPASE MURJ"/>
    <property type="match status" value="1"/>
</dbReference>
<feature type="transmembrane region" description="Helical" evidence="8">
    <location>
        <begin position="87"/>
        <end position="110"/>
    </location>
</feature>
<dbReference type="GO" id="GO:0015648">
    <property type="term" value="F:lipid-linked peptidoglycan transporter activity"/>
    <property type="evidence" value="ECO:0007669"/>
    <property type="project" value="UniProtKB-UniRule"/>
</dbReference>
<feature type="transmembrane region" description="Helical" evidence="8">
    <location>
        <begin position="183"/>
        <end position="203"/>
    </location>
</feature>
<keyword evidence="2 8" id="KW-1003">Cell membrane</keyword>
<evidence type="ECO:0000256" key="7">
    <source>
        <dbReference type="ARBA" id="ARBA00023136"/>
    </source>
</evidence>
<dbReference type="EMBL" id="UAWC01000024">
    <property type="protein sequence ID" value="SQB35399.1"/>
    <property type="molecule type" value="Genomic_DNA"/>
</dbReference>
<dbReference type="GO" id="GO:0008360">
    <property type="term" value="P:regulation of cell shape"/>
    <property type="evidence" value="ECO:0007669"/>
    <property type="project" value="UniProtKB-UniRule"/>
</dbReference>
<organism evidence="10 11">
    <name type="scientific">Clostridium cochlearium</name>
    <dbReference type="NCBI Taxonomy" id="1494"/>
    <lineage>
        <taxon>Bacteria</taxon>
        <taxon>Bacillati</taxon>
        <taxon>Bacillota</taxon>
        <taxon>Clostridia</taxon>
        <taxon>Eubacteriales</taxon>
        <taxon>Clostridiaceae</taxon>
        <taxon>Clostridium</taxon>
    </lineage>
</organism>
<dbReference type="GO" id="GO:0071555">
    <property type="term" value="P:cell wall organization"/>
    <property type="evidence" value="ECO:0007669"/>
    <property type="project" value="UniProtKB-UniRule"/>
</dbReference>
<evidence type="ECO:0000256" key="2">
    <source>
        <dbReference type="ARBA" id="ARBA00022475"/>
    </source>
</evidence>
<name>A0A2X2YBT8_CLOCO</name>
<keyword evidence="7 8" id="KW-0472">Membrane</keyword>
<evidence type="ECO:0000256" key="3">
    <source>
        <dbReference type="ARBA" id="ARBA00022692"/>
    </source>
</evidence>
<evidence type="ECO:0000313" key="10">
    <source>
        <dbReference type="EMBL" id="SQB35399.1"/>
    </source>
</evidence>
<evidence type="ECO:0000256" key="1">
    <source>
        <dbReference type="ARBA" id="ARBA00004651"/>
    </source>
</evidence>
<gene>
    <name evidence="10" type="primary">mviN_2</name>
    <name evidence="8" type="synonym">murJ</name>
    <name evidence="10" type="ORF">NCTC13028_01928</name>
</gene>
<dbReference type="UniPathway" id="UPA00219"/>
<comment type="similarity">
    <text evidence="8 9">Belongs to the MurJ/MviN family.</text>
</comment>
<dbReference type="CDD" id="cd13123">
    <property type="entry name" value="MATE_MurJ_like"/>
    <property type="match status" value="1"/>
</dbReference>
<reference evidence="10 11" key="1">
    <citation type="submission" date="2018-06" db="EMBL/GenBank/DDBJ databases">
        <authorList>
            <consortium name="Pathogen Informatics"/>
            <person name="Doyle S."/>
        </authorList>
    </citation>
    <scope>NUCLEOTIDE SEQUENCE [LARGE SCALE GENOMIC DNA]</scope>
    <source>
        <strain evidence="10 11">NCTC13028</strain>
    </source>
</reference>
<comment type="subcellular location">
    <subcellularLocation>
        <location evidence="1 8">Cell membrane</location>
        <topology evidence="1 8">Multi-pass membrane protein</topology>
    </subcellularLocation>
</comment>
<protein>
    <recommendedName>
        <fullName evidence="8">Probable lipid II flippase MurJ</fullName>
    </recommendedName>
</protein>
<dbReference type="GO" id="GO:0005886">
    <property type="term" value="C:plasma membrane"/>
    <property type="evidence" value="ECO:0007669"/>
    <property type="project" value="UniProtKB-SubCell"/>
</dbReference>
<evidence type="ECO:0000256" key="6">
    <source>
        <dbReference type="ARBA" id="ARBA00022989"/>
    </source>
</evidence>
<dbReference type="Proteomes" id="UP000250223">
    <property type="component" value="Unassembled WGS sequence"/>
</dbReference>
<keyword evidence="5 8" id="KW-0573">Peptidoglycan synthesis</keyword>
<evidence type="ECO:0000256" key="5">
    <source>
        <dbReference type="ARBA" id="ARBA00022984"/>
    </source>
</evidence>
<feature type="transmembrane region" description="Helical" evidence="8">
    <location>
        <begin position="43"/>
        <end position="66"/>
    </location>
</feature>
<comment type="function">
    <text evidence="8 9">Involved in peptidoglycan biosynthesis. Transports lipid-linked peptidoglycan precursors from the inner to the outer leaflet of the cytoplasmic membrane.</text>
</comment>
<evidence type="ECO:0000256" key="8">
    <source>
        <dbReference type="HAMAP-Rule" id="MF_02078"/>
    </source>
</evidence>
<feature type="transmembrane region" description="Helical" evidence="8">
    <location>
        <begin position="347"/>
        <end position="368"/>
    </location>
</feature>
<evidence type="ECO:0000256" key="4">
    <source>
        <dbReference type="ARBA" id="ARBA00022960"/>
    </source>
</evidence>
<dbReference type="GO" id="GO:0034204">
    <property type="term" value="P:lipid translocation"/>
    <property type="evidence" value="ECO:0007669"/>
    <property type="project" value="TreeGrafter"/>
</dbReference>
<dbReference type="InterPro" id="IPR004268">
    <property type="entry name" value="MurJ"/>
</dbReference>
<dbReference type="PANTHER" id="PTHR47019:SF1">
    <property type="entry name" value="LIPID II FLIPPASE MURJ"/>
    <property type="match status" value="1"/>
</dbReference>
<dbReference type="RefSeq" id="WP_111921634.1">
    <property type="nucleotide sequence ID" value="NZ_JAAZKZ010000029.1"/>
</dbReference>
<keyword evidence="8 9" id="KW-0961">Cell wall biogenesis/degradation</keyword>
<evidence type="ECO:0000256" key="9">
    <source>
        <dbReference type="PIRNR" id="PIRNR002869"/>
    </source>
</evidence>
<dbReference type="HAMAP" id="MF_02078">
    <property type="entry name" value="MurJ_MviN"/>
    <property type="match status" value="1"/>
</dbReference>
<feature type="transmembrane region" description="Helical" evidence="8">
    <location>
        <begin position="157"/>
        <end position="177"/>
    </location>
</feature>
<feature type="transmembrane region" description="Helical" evidence="8">
    <location>
        <begin position="475"/>
        <end position="497"/>
    </location>
</feature>
<comment type="pathway">
    <text evidence="8">Cell wall biogenesis; peptidoglycan biosynthesis.</text>
</comment>
<dbReference type="GO" id="GO:0009252">
    <property type="term" value="P:peptidoglycan biosynthetic process"/>
    <property type="evidence" value="ECO:0007669"/>
    <property type="project" value="UniProtKB-UniRule"/>
</dbReference>
<feature type="transmembrane region" description="Helical" evidence="8">
    <location>
        <begin position="405"/>
        <end position="427"/>
    </location>
</feature>
<dbReference type="InterPro" id="IPR051050">
    <property type="entry name" value="Lipid_II_flippase_MurJ/MviN"/>
</dbReference>
<dbReference type="NCBIfam" id="TIGR01695">
    <property type="entry name" value="murJ_mviN"/>
    <property type="match status" value="1"/>
</dbReference>
<proteinExistence type="inferred from homology"/>
<feature type="transmembrane region" description="Helical" evidence="8">
    <location>
        <begin position="439"/>
        <end position="460"/>
    </location>
</feature>
<feature type="transmembrane region" description="Helical" evidence="8">
    <location>
        <begin position="309"/>
        <end position="327"/>
    </location>
</feature>
<keyword evidence="3 8" id="KW-0812">Transmembrane</keyword>